<dbReference type="SUPFAM" id="SSF56935">
    <property type="entry name" value="Porins"/>
    <property type="match status" value="1"/>
</dbReference>
<feature type="domain" description="TonB-dependent receptor plug" evidence="17">
    <location>
        <begin position="60"/>
        <end position="170"/>
    </location>
</feature>
<dbReference type="Gene3D" id="2.40.170.20">
    <property type="entry name" value="TonB-dependent receptor, beta-barrel domain"/>
    <property type="match status" value="1"/>
</dbReference>
<dbReference type="KEGG" id="odi:ODI_R2044"/>
<evidence type="ECO:0000256" key="6">
    <source>
        <dbReference type="ARBA" id="ARBA00022729"/>
    </source>
</evidence>
<dbReference type="RefSeq" id="WP_074046865.1">
    <property type="nucleotide sequence ID" value="NZ_LT907988.1"/>
</dbReference>
<dbReference type="NCBIfam" id="NF010010">
    <property type="entry name" value="PRK13483.1"/>
    <property type="match status" value="1"/>
</dbReference>
<dbReference type="Gene3D" id="2.170.130.10">
    <property type="entry name" value="TonB-dependent receptor, plug domain"/>
    <property type="match status" value="1"/>
</dbReference>
<dbReference type="Pfam" id="PF07715">
    <property type="entry name" value="Plug"/>
    <property type="match status" value="1"/>
</dbReference>
<dbReference type="EMBL" id="FLRC01000056">
    <property type="protein sequence ID" value="SBT27744.1"/>
    <property type="molecule type" value="Genomic_DNA"/>
</dbReference>
<evidence type="ECO:0000256" key="9">
    <source>
        <dbReference type="ARBA" id="ARBA00023136"/>
    </source>
</evidence>
<keyword evidence="3 12" id="KW-0813">Transport</keyword>
<dbReference type="GO" id="GO:0044718">
    <property type="term" value="P:siderophore transmembrane transport"/>
    <property type="evidence" value="ECO:0007669"/>
    <property type="project" value="TreeGrafter"/>
</dbReference>
<dbReference type="InterPro" id="IPR000531">
    <property type="entry name" value="Beta-barrel_TonB"/>
</dbReference>
<dbReference type="PANTHER" id="PTHR30069:SF53">
    <property type="entry name" value="COLICIN I RECEPTOR-RELATED"/>
    <property type="match status" value="1"/>
</dbReference>
<dbReference type="InterPro" id="IPR039426">
    <property type="entry name" value="TonB-dep_rcpt-like"/>
</dbReference>
<keyword evidence="10 18" id="KW-0675">Receptor</keyword>
<keyword evidence="4 12" id="KW-1134">Transmembrane beta strand</keyword>
<evidence type="ECO:0000256" key="10">
    <source>
        <dbReference type="ARBA" id="ARBA00023170"/>
    </source>
</evidence>
<dbReference type="AlphaFoldDB" id="A0A1C3K8F9"/>
<dbReference type="PROSITE" id="PS52016">
    <property type="entry name" value="TONB_DEPENDENT_REC_3"/>
    <property type="match status" value="1"/>
</dbReference>
<evidence type="ECO:0000256" key="14">
    <source>
        <dbReference type="RuleBase" id="RU003357"/>
    </source>
</evidence>
<keyword evidence="9 12" id="KW-0472">Membrane</keyword>
<proteinExistence type="inferred from homology"/>
<feature type="chain" id="PRO_5015062793" evidence="15">
    <location>
        <begin position="37"/>
        <end position="662"/>
    </location>
</feature>
<dbReference type="InterPro" id="IPR036942">
    <property type="entry name" value="Beta-barrel_TonB_sf"/>
</dbReference>
<evidence type="ECO:0000256" key="5">
    <source>
        <dbReference type="ARBA" id="ARBA00022692"/>
    </source>
</evidence>
<evidence type="ECO:0000256" key="11">
    <source>
        <dbReference type="ARBA" id="ARBA00023237"/>
    </source>
</evidence>
<keyword evidence="7" id="KW-0406">Ion transport</keyword>
<dbReference type="GO" id="GO:0009279">
    <property type="term" value="C:cell outer membrane"/>
    <property type="evidence" value="ECO:0007669"/>
    <property type="project" value="UniProtKB-SubCell"/>
</dbReference>
<comment type="similarity">
    <text evidence="2 12 14">Belongs to the TonB-dependent receptor family.</text>
</comment>
<feature type="domain" description="TonB-dependent receptor-like beta-barrel" evidence="16">
    <location>
        <begin position="191"/>
        <end position="635"/>
    </location>
</feature>
<keyword evidence="8 14" id="KW-0798">TonB box</keyword>
<reference evidence="18 20" key="1">
    <citation type="submission" date="2016-06" db="EMBL/GenBank/DDBJ databases">
        <authorList>
            <person name="Kjaerup R.B."/>
            <person name="Dalgaard T.S."/>
            <person name="Juul-Madsen H.R."/>
        </authorList>
    </citation>
    <scope>NUCLEOTIDE SEQUENCE [LARGE SCALE GENOMIC DNA]</scope>
    <source>
        <strain evidence="18">Orrdi1</strain>
    </source>
</reference>
<dbReference type="PANTHER" id="PTHR30069">
    <property type="entry name" value="TONB-DEPENDENT OUTER MEMBRANE RECEPTOR"/>
    <property type="match status" value="1"/>
</dbReference>
<dbReference type="STRING" id="1851544.ODI_02036"/>
<gene>
    <name evidence="18" type="ORF">ODI_02036</name>
    <name evidence="19" type="ORF">ODI_R2044</name>
</gene>
<accession>A0A1C3K8F9</accession>
<dbReference type="GO" id="GO:0015344">
    <property type="term" value="F:siderophore uptake transmembrane transporter activity"/>
    <property type="evidence" value="ECO:0007669"/>
    <property type="project" value="TreeGrafter"/>
</dbReference>
<dbReference type="Pfam" id="PF00593">
    <property type="entry name" value="TonB_dep_Rec_b-barrel"/>
    <property type="match status" value="1"/>
</dbReference>
<comment type="subcellular location">
    <subcellularLocation>
        <location evidence="1 12">Cell outer membrane</location>
        <topology evidence="1 12">Multi-pass membrane protein</topology>
    </subcellularLocation>
</comment>
<evidence type="ECO:0000256" key="3">
    <source>
        <dbReference type="ARBA" id="ARBA00022448"/>
    </source>
</evidence>
<evidence type="ECO:0000256" key="15">
    <source>
        <dbReference type="SAM" id="SignalP"/>
    </source>
</evidence>
<evidence type="ECO:0000313" key="18">
    <source>
        <dbReference type="EMBL" id="SBT27744.1"/>
    </source>
</evidence>
<evidence type="ECO:0000313" key="19">
    <source>
        <dbReference type="EMBL" id="SOE49389.1"/>
    </source>
</evidence>
<keyword evidence="11 12" id="KW-0998">Cell outer membrane</keyword>
<dbReference type="EMBL" id="LT907988">
    <property type="protein sequence ID" value="SOE49389.1"/>
    <property type="molecule type" value="Genomic_DNA"/>
</dbReference>
<feature type="signal peptide" evidence="15">
    <location>
        <begin position="1"/>
        <end position="36"/>
    </location>
</feature>
<evidence type="ECO:0000256" key="2">
    <source>
        <dbReference type="ARBA" id="ARBA00009810"/>
    </source>
</evidence>
<sequence>MQPQATHHISRVPRRTRLAAALCLLGTGSAFSSALAQSQAVAVQTLDNVVVTASGHAQAIQDAPASISVITRDDLDKKFYRDVHDALADVPGVIVDGGGDRQEILLRGMGSQYTLILIDGKRQNSRETRTNSDGAGVEGGWTPPLSAIERIEVVRGPMSSLYGSDAMGGVINIITRKVPTEWSGEIRTDVTIQENNRSGDIYQGNFYLGGPIKTDLLGLQVYGQYTQRDEDRIIGGFRDRRATSATAKLALTPTRDHDIVLQATTGRQKREETPGKTLEATGALSLNDYREEKYSLSHTGRWGKAVSDSYVQHETFDNRSRQMKIKNFEAQSSWSLPLGDHMLTVGANYLEQKLDDQTGNQLRTGITNVERYQWALFAENEWQMTDSFALTAGLRMDDDENFGTHYSPRVYGVWHLADRWTLKGGVSTGFRAPNLRQTVAGWGQVSRGGNMYGNPDLKPEKSVTQEIGLNYDDGAGLNAGLTLFNNDFKDKITRVTCPATQCTDGPNQFGRDPTTYENVDDAISRGVEASLGWDLSAAWSVKSSYTYTKSEQKSGQYKGQPLNQLPRHIFTTSLNWQATEGLQTWARVTYRGRESQPITQASSSTIVAPSYTFFDLGASYAMTERVTAYAGIYNLFDKTVTNDDYGYVEDGRRYWLGLGVKF</sequence>
<name>A0A1C3K8F9_9BURK</name>
<protein>
    <submittedName>
        <fullName evidence="18">TonB-dependent receptor Outer membrane receptor for ferrienterochelin and colicins</fullName>
    </submittedName>
</protein>
<organism evidence="18 20">
    <name type="scientific">Orrella dioscoreae</name>
    <dbReference type="NCBI Taxonomy" id="1851544"/>
    <lineage>
        <taxon>Bacteria</taxon>
        <taxon>Pseudomonadati</taxon>
        <taxon>Pseudomonadota</taxon>
        <taxon>Betaproteobacteria</taxon>
        <taxon>Burkholderiales</taxon>
        <taxon>Alcaligenaceae</taxon>
        <taxon>Orrella</taxon>
    </lineage>
</organism>
<evidence type="ECO:0000256" key="13">
    <source>
        <dbReference type="PROSITE-ProRule" id="PRU10144"/>
    </source>
</evidence>
<dbReference type="InterPro" id="IPR037066">
    <property type="entry name" value="Plug_dom_sf"/>
</dbReference>
<keyword evidence="20" id="KW-1185">Reference proteome</keyword>
<evidence type="ECO:0000313" key="20">
    <source>
        <dbReference type="Proteomes" id="UP000078558"/>
    </source>
</evidence>
<dbReference type="Proteomes" id="UP000078558">
    <property type="component" value="Chromosome I"/>
</dbReference>
<dbReference type="CDD" id="cd01347">
    <property type="entry name" value="ligand_gated_channel"/>
    <property type="match status" value="1"/>
</dbReference>
<evidence type="ECO:0000256" key="4">
    <source>
        <dbReference type="ARBA" id="ARBA00022452"/>
    </source>
</evidence>
<evidence type="ECO:0000256" key="7">
    <source>
        <dbReference type="ARBA" id="ARBA00023065"/>
    </source>
</evidence>
<evidence type="ECO:0000259" key="16">
    <source>
        <dbReference type="Pfam" id="PF00593"/>
    </source>
</evidence>
<evidence type="ECO:0000256" key="8">
    <source>
        <dbReference type="ARBA" id="ARBA00023077"/>
    </source>
</evidence>
<evidence type="ECO:0000259" key="17">
    <source>
        <dbReference type="Pfam" id="PF07715"/>
    </source>
</evidence>
<evidence type="ECO:0000256" key="1">
    <source>
        <dbReference type="ARBA" id="ARBA00004571"/>
    </source>
</evidence>
<feature type="short sequence motif" description="TonB C-terminal box" evidence="13">
    <location>
        <begin position="645"/>
        <end position="662"/>
    </location>
</feature>
<dbReference type="InterPro" id="IPR010917">
    <property type="entry name" value="TonB_rcpt_CS"/>
</dbReference>
<keyword evidence="5 12" id="KW-0812">Transmembrane</keyword>
<reference evidence="19 20" key="2">
    <citation type="submission" date="2017-08" db="EMBL/GenBank/DDBJ databases">
        <authorList>
            <person name="de Groot N.N."/>
        </authorList>
    </citation>
    <scope>NUCLEOTIDE SEQUENCE [LARGE SCALE GENOMIC DNA]</scope>
    <source>
        <strain evidence="19">Orrdi1</strain>
    </source>
</reference>
<dbReference type="InterPro" id="IPR012910">
    <property type="entry name" value="Plug_dom"/>
</dbReference>
<dbReference type="PROSITE" id="PS01156">
    <property type="entry name" value="TONB_DEPENDENT_REC_2"/>
    <property type="match status" value="1"/>
</dbReference>
<keyword evidence="6 15" id="KW-0732">Signal</keyword>
<dbReference type="OrthoDB" id="183532at2"/>
<evidence type="ECO:0000256" key="12">
    <source>
        <dbReference type="PROSITE-ProRule" id="PRU01360"/>
    </source>
</evidence>